<sequence length="52" mass="6330">MQTQELRRKARQLYNNALVPPTTNQYNQRKWVRAILKLGDKWLHAKQIQRIN</sequence>
<gene>
    <name evidence="1" type="ORF">UFOVP164_16</name>
</gene>
<name>A0A6J7XR78_9CAUD</name>
<proteinExistence type="predicted"/>
<organism evidence="1">
    <name type="scientific">uncultured Caudovirales phage</name>
    <dbReference type="NCBI Taxonomy" id="2100421"/>
    <lineage>
        <taxon>Viruses</taxon>
        <taxon>Duplodnaviria</taxon>
        <taxon>Heunggongvirae</taxon>
        <taxon>Uroviricota</taxon>
        <taxon>Caudoviricetes</taxon>
        <taxon>Peduoviridae</taxon>
        <taxon>Maltschvirus</taxon>
        <taxon>Maltschvirus maltsch</taxon>
    </lineage>
</organism>
<accession>A0A6J7XR78</accession>
<evidence type="ECO:0000313" key="1">
    <source>
        <dbReference type="EMBL" id="CAB5238297.1"/>
    </source>
</evidence>
<protein>
    <submittedName>
        <fullName evidence="1">Uncharacterized protein</fullName>
    </submittedName>
</protein>
<reference evidence="1" key="1">
    <citation type="submission" date="2020-05" db="EMBL/GenBank/DDBJ databases">
        <authorList>
            <person name="Chiriac C."/>
            <person name="Salcher M."/>
            <person name="Ghai R."/>
            <person name="Kavagutti S V."/>
        </authorList>
    </citation>
    <scope>NUCLEOTIDE SEQUENCE</scope>
</reference>
<dbReference type="EMBL" id="LR798458">
    <property type="protein sequence ID" value="CAB5238297.1"/>
    <property type="molecule type" value="Genomic_DNA"/>
</dbReference>